<comment type="similarity">
    <text evidence="1">Belongs to the glycosyl hydrolase 30 family.</text>
</comment>
<sequence>MHSLGYTTTLVAAQLAALAMAQATITVNMASELQEMDGFGVSQAFGRASEFEDMDSGPRKDALDYLFSQTTGAGLSIIRNRIGSGGSGDSILPSSPGCTTCAPNYVWDNDDAGQVWFTKNAMEYGVEQVYVDAWSAPGFMKTNGDQSNGGYLCGVSGASCSSGDWRQAYADFLVQYVKYYIDNGMPVTHLGFLNEPDYVTSYSSMESSGNQAADFIPTLYDTLAAEGLEDQVKIACCDAIGWPGQKTMTSQLVSRGMEQYLGLITSHMYTGDPDSPMSTSLKTWQTEGCDLDNSWSTDWYSNGGLGDGLTWADKIAKGVIDAGLSGYIYWQGAEVNQFQANSYLVASDGSSVYPSGRLWAFAQWSRYVRPGARRVSVSGSLSSTRIGAFKNTDGSVAVVFTNTGSSSQSTKLVFENFTPTDAIAYLTDNSHSVSETSVSLSSGAVTVSIPTRSVVTVKLTSGDGTGGDTMTTTSTTSTSTTSAPATTTTTTANCSAQWDQCGGNGWMGVTCCASGTTCTYYNEWYSQCI</sequence>
<dbReference type="InterPro" id="IPR000254">
    <property type="entry name" value="CBD"/>
</dbReference>
<dbReference type="SUPFAM" id="SSF51011">
    <property type="entry name" value="Glycosyl hydrolase domain"/>
    <property type="match status" value="1"/>
</dbReference>
<dbReference type="InterPro" id="IPR017853">
    <property type="entry name" value="GH"/>
</dbReference>
<evidence type="ECO:0000313" key="8">
    <source>
        <dbReference type="Proteomes" id="UP001201980"/>
    </source>
</evidence>
<dbReference type="PANTHER" id="PTHR11069">
    <property type="entry name" value="GLUCOSYLCERAMIDASE"/>
    <property type="match status" value="1"/>
</dbReference>
<dbReference type="GO" id="GO:0030248">
    <property type="term" value="F:cellulose binding"/>
    <property type="evidence" value="ECO:0007669"/>
    <property type="project" value="InterPro"/>
</dbReference>
<feature type="domain" description="CBM1" evidence="6">
    <location>
        <begin position="493"/>
        <end position="529"/>
    </location>
</feature>
<feature type="chain" id="PRO_5042096641" evidence="5">
    <location>
        <begin position="24"/>
        <end position="529"/>
    </location>
</feature>
<feature type="signal peptide" evidence="5">
    <location>
        <begin position="1"/>
        <end position="23"/>
    </location>
</feature>
<evidence type="ECO:0000256" key="3">
    <source>
        <dbReference type="ARBA" id="ARBA00022801"/>
    </source>
</evidence>
<dbReference type="InterPro" id="IPR033452">
    <property type="entry name" value="GH30_C"/>
</dbReference>
<dbReference type="PROSITE" id="PS00562">
    <property type="entry name" value="CBM1_1"/>
    <property type="match status" value="1"/>
</dbReference>
<dbReference type="AlphaFoldDB" id="A0AAD5RRF6"/>
<dbReference type="EMBL" id="JAKWBI020000110">
    <property type="protein sequence ID" value="KAJ2902521.1"/>
    <property type="molecule type" value="Genomic_DNA"/>
</dbReference>
<dbReference type="PROSITE" id="PS51164">
    <property type="entry name" value="CBM1_2"/>
    <property type="match status" value="1"/>
</dbReference>
<dbReference type="PANTHER" id="PTHR11069:SF23">
    <property type="entry name" value="LYSOSOMAL ACID GLUCOSYLCERAMIDASE"/>
    <property type="match status" value="1"/>
</dbReference>
<dbReference type="InterPro" id="IPR035971">
    <property type="entry name" value="CBD_sf"/>
</dbReference>
<dbReference type="InterPro" id="IPR001139">
    <property type="entry name" value="Glyco_hydro_30"/>
</dbReference>
<dbReference type="SUPFAM" id="SSF51445">
    <property type="entry name" value="(Trans)glycosidases"/>
    <property type="match status" value="1"/>
</dbReference>
<comment type="caution">
    <text evidence="7">The sequence shown here is derived from an EMBL/GenBank/DDBJ whole genome shotgun (WGS) entry which is preliminary data.</text>
</comment>
<evidence type="ECO:0000256" key="2">
    <source>
        <dbReference type="ARBA" id="ARBA00022729"/>
    </source>
</evidence>
<dbReference type="GO" id="GO:0006680">
    <property type="term" value="P:glucosylceramide catabolic process"/>
    <property type="evidence" value="ECO:0007669"/>
    <property type="project" value="TreeGrafter"/>
</dbReference>
<dbReference type="Pfam" id="PF00734">
    <property type="entry name" value="CBM_1"/>
    <property type="match status" value="1"/>
</dbReference>
<dbReference type="GO" id="GO:0005576">
    <property type="term" value="C:extracellular region"/>
    <property type="evidence" value="ECO:0007669"/>
    <property type="project" value="InterPro"/>
</dbReference>
<accession>A0AAD5RRF6</accession>
<dbReference type="InterPro" id="IPR039514">
    <property type="entry name" value="6GAL-like"/>
</dbReference>
<proteinExistence type="inferred from homology"/>
<evidence type="ECO:0000313" key="7">
    <source>
        <dbReference type="EMBL" id="KAJ2902521.1"/>
    </source>
</evidence>
<keyword evidence="3" id="KW-0378">Hydrolase</keyword>
<dbReference type="SMART" id="SM00236">
    <property type="entry name" value="fCBD"/>
    <property type="match status" value="1"/>
</dbReference>
<keyword evidence="2 5" id="KW-0732">Signal</keyword>
<dbReference type="GO" id="GO:0016020">
    <property type="term" value="C:membrane"/>
    <property type="evidence" value="ECO:0007669"/>
    <property type="project" value="GOC"/>
</dbReference>
<dbReference type="GO" id="GO:0005975">
    <property type="term" value="P:carbohydrate metabolic process"/>
    <property type="evidence" value="ECO:0007669"/>
    <property type="project" value="InterPro"/>
</dbReference>
<dbReference type="InterPro" id="IPR013780">
    <property type="entry name" value="Glyco_hydro_b"/>
</dbReference>
<dbReference type="Pfam" id="PF14587">
    <property type="entry name" value="Glyco_hydr_30_2"/>
    <property type="match status" value="1"/>
</dbReference>
<keyword evidence="8" id="KW-1185">Reference proteome</keyword>
<evidence type="ECO:0000256" key="5">
    <source>
        <dbReference type="SAM" id="SignalP"/>
    </source>
</evidence>
<dbReference type="Pfam" id="PF17189">
    <property type="entry name" value="Glyco_hydro_30C"/>
    <property type="match status" value="1"/>
</dbReference>
<protein>
    <submittedName>
        <fullName evidence="7">Glucuronoxylanase XynC</fullName>
    </submittedName>
</protein>
<reference evidence="7" key="1">
    <citation type="submission" date="2022-07" db="EMBL/GenBank/DDBJ databases">
        <title>Draft genome sequence of Zalerion maritima ATCC 34329, a (micro)plastics degrading marine fungus.</title>
        <authorList>
            <person name="Paco A."/>
            <person name="Goncalves M.F.M."/>
            <person name="Rocha-Santos T.A.P."/>
            <person name="Alves A."/>
        </authorList>
    </citation>
    <scope>NUCLEOTIDE SEQUENCE</scope>
    <source>
        <strain evidence="7">ATCC 34329</strain>
    </source>
</reference>
<dbReference type="GO" id="GO:0004348">
    <property type="term" value="F:glucosylceramidase activity"/>
    <property type="evidence" value="ECO:0007669"/>
    <property type="project" value="InterPro"/>
</dbReference>
<dbReference type="SUPFAM" id="SSF57180">
    <property type="entry name" value="Cellulose-binding domain"/>
    <property type="match status" value="1"/>
</dbReference>
<feature type="compositionally biased region" description="Low complexity" evidence="4">
    <location>
        <begin position="468"/>
        <end position="484"/>
    </location>
</feature>
<dbReference type="Gene3D" id="3.20.20.80">
    <property type="entry name" value="Glycosidases"/>
    <property type="match status" value="1"/>
</dbReference>
<name>A0AAD5RRF6_9PEZI</name>
<evidence type="ECO:0000259" key="6">
    <source>
        <dbReference type="PROSITE" id="PS51164"/>
    </source>
</evidence>
<dbReference type="Proteomes" id="UP001201980">
    <property type="component" value="Unassembled WGS sequence"/>
</dbReference>
<dbReference type="Gene3D" id="2.60.40.1180">
    <property type="entry name" value="Golgi alpha-mannosidase II"/>
    <property type="match status" value="1"/>
</dbReference>
<gene>
    <name evidence="7" type="ORF">MKZ38_000486</name>
</gene>
<evidence type="ECO:0000256" key="1">
    <source>
        <dbReference type="ARBA" id="ARBA00005382"/>
    </source>
</evidence>
<feature type="region of interest" description="Disordered" evidence="4">
    <location>
        <begin position="460"/>
        <end position="484"/>
    </location>
</feature>
<organism evidence="7 8">
    <name type="scientific">Zalerion maritima</name>
    <dbReference type="NCBI Taxonomy" id="339359"/>
    <lineage>
        <taxon>Eukaryota</taxon>
        <taxon>Fungi</taxon>
        <taxon>Dikarya</taxon>
        <taxon>Ascomycota</taxon>
        <taxon>Pezizomycotina</taxon>
        <taxon>Sordariomycetes</taxon>
        <taxon>Lulworthiomycetidae</taxon>
        <taxon>Lulworthiales</taxon>
        <taxon>Lulworthiaceae</taxon>
        <taxon>Zalerion</taxon>
    </lineage>
</organism>
<evidence type="ECO:0000256" key="4">
    <source>
        <dbReference type="SAM" id="MobiDB-lite"/>
    </source>
</evidence>